<evidence type="ECO:0000313" key="2">
    <source>
        <dbReference type="EMBL" id="MBX61854.1"/>
    </source>
</evidence>
<reference evidence="2" key="1">
    <citation type="submission" date="2018-02" db="EMBL/GenBank/DDBJ databases">
        <title>Rhizophora mucronata_Transcriptome.</title>
        <authorList>
            <person name="Meera S.P."/>
            <person name="Sreeshan A."/>
            <person name="Augustine A."/>
        </authorList>
    </citation>
    <scope>NUCLEOTIDE SEQUENCE</scope>
    <source>
        <tissue evidence="2">Leaf</tissue>
    </source>
</reference>
<sequence>MLDGCSLLFLLFVEPRLTATDNYCVMEMTPHLSDFLFFIKYQEMVILLHNIQPVEWLS</sequence>
<name>A0A2P2Q4H6_RHIMU</name>
<evidence type="ECO:0000256" key="1">
    <source>
        <dbReference type="SAM" id="SignalP"/>
    </source>
</evidence>
<dbReference type="EMBL" id="GGEC01081370">
    <property type="protein sequence ID" value="MBX61854.1"/>
    <property type="molecule type" value="Transcribed_RNA"/>
</dbReference>
<accession>A0A2P2Q4H6</accession>
<feature type="chain" id="PRO_5015144365" evidence="1">
    <location>
        <begin position="20"/>
        <end position="58"/>
    </location>
</feature>
<feature type="signal peptide" evidence="1">
    <location>
        <begin position="1"/>
        <end position="19"/>
    </location>
</feature>
<protein>
    <submittedName>
        <fullName evidence="2">Uncharacterized protein</fullName>
    </submittedName>
</protein>
<dbReference type="AlphaFoldDB" id="A0A2P2Q4H6"/>
<proteinExistence type="predicted"/>
<keyword evidence="1" id="KW-0732">Signal</keyword>
<organism evidence="2">
    <name type="scientific">Rhizophora mucronata</name>
    <name type="common">Asiatic mangrove</name>
    <dbReference type="NCBI Taxonomy" id="61149"/>
    <lineage>
        <taxon>Eukaryota</taxon>
        <taxon>Viridiplantae</taxon>
        <taxon>Streptophyta</taxon>
        <taxon>Embryophyta</taxon>
        <taxon>Tracheophyta</taxon>
        <taxon>Spermatophyta</taxon>
        <taxon>Magnoliopsida</taxon>
        <taxon>eudicotyledons</taxon>
        <taxon>Gunneridae</taxon>
        <taxon>Pentapetalae</taxon>
        <taxon>rosids</taxon>
        <taxon>fabids</taxon>
        <taxon>Malpighiales</taxon>
        <taxon>Rhizophoraceae</taxon>
        <taxon>Rhizophora</taxon>
    </lineage>
</organism>